<dbReference type="AlphaFoldDB" id="A0A2V1E2X6"/>
<dbReference type="Proteomes" id="UP000244855">
    <property type="component" value="Unassembled WGS sequence"/>
</dbReference>
<keyword evidence="2" id="KW-1185">Reference proteome</keyword>
<evidence type="ECO:0000313" key="1">
    <source>
        <dbReference type="EMBL" id="PVI03795.1"/>
    </source>
</evidence>
<protein>
    <submittedName>
        <fullName evidence="1">Uncharacterized protein</fullName>
    </submittedName>
</protein>
<proteinExistence type="predicted"/>
<sequence length="155" mass="17725">MHEQMDHQPQPINAPITYFYFDSILQPPPSPTAIMKIKSFVKKIAGRIFDFETDASPRRTASVGAPRRNVVWPYQRRILERIVPGSSIIVKAPMPRIVVTPPTPTAEQVLVGFTLDDVVVEDHEGVRFQYYPDDESRGGMIPQRMNISLRHGDRW</sequence>
<organism evidence="1 2">
    <name type="scientific">Periconia macrospinosa</name>
    <dbReference type="NCBI Taxonomy" id="97972"/>
    <lineage>
        <taxon>Eukaryota</taxon>
        <taxon>Fungi</taxon>
        <taxon>Dikarya</taxon>
        <taxon>Ascomycota</taxon>
        <taxon>Pezizomycotina</taxon>
        <taxon>Dothideomycetes</taxon>
        <taxon>Pleosporomycetidae</taxon>
        <taxon>Pleosporales</taxon>
        <taxon>Massarineae</taxon>
        <taxon>Periconiaceae</taxon>
        <taxon>Periconia</taxon>
    </lineage>
</organism>
<reference evidence="1 2" key="1">
    <citation type="journal article" date="2018" name="Sci. Rep.">
        <title>Comparative genomics provides insights into the lifestyle and reveals functional heterogeneity of dark septate endophytic fungi.</title>
        <authorList>
            <person name="Knapp D.G."/>
            <person name="Nemeth J.B."/>
            <person name="Barry K."/>
            <person name="Hainaut M."/>
            <person name="Henrissat B."/>
            <person name="Johnson J."/>
            <person name="Kuo A."/>
            <person name="Lim J.H.P."/>
            <person name="Lipzen A."/>
            <person name="Nolan M."/>
            <person name="Ohm R.A."/>
            <person name="Tamas L."/>
            <person name="Grigoriev I.V."/>
            <person name="Spatafora J.W."/>
            <person name="Nagy L.G."/>
            <person name="Kovacs G.M."/>
        </authorList>
    </citation>
    <scope>NUCLEOTIDE SEQUENCE [LARGE SCALE GENOMIC DNA]</scope>
    <source>
        <strain evidence="1 2">DSE2036</strain>
    </source>
</reference>
<accession>A0A2V1E2X6</accession>
<name>A0A2V1E2X6_9PLEO</name>
<dbReference type="EMBL" id="KZ805327">
    <property type="protein sequence ID" value="PVI03795.1"/>
    <property type="molecule type" value="Genomic_DNA"/>
</dbReference>
<evidence type="ECO:0000313" key="2">
    <source>
        <dbReference type="Proteomes" id="UP000244855"/>
    </source>
</evidence>
<gene>
    <name evidence="1" type="ORF">DM02DRAFT_652213</name>
</gene>